<name>A0A0J8BBG4_BETVV</name>
<keyword evidence="1" id="KW-1133">Transmembrane helix</keyword>
<keyword evidence="1" id="KW-0812">Transmembrane</keyword>
<protein>
    <submittedName>
        <fullName evidence="2">Uncharacterized protein</fullName>
    </submittedName>
</protein>
<dbReference type="Gramene" id="KMS98231">
    <property type="protein sequence ID" value="KMS98231"/>
    <property type="gene ID" value="BVRB_4g094510"/>
</dbReference>
<dbReference type="Proteomes" id="UP000035740">
    <property type="component" value="Unassembled WGS sequence"/>
</dbReference>
<evidence type="ECO:0000313" key="3">
    <source>
        <dbReference type="Proteomes" id="UP000035740"/>
    </source>
</evidence>
<keyword evidence="3" id="KW-1185">Reference proteome</keyword>
<dbReference type="AlphaFoldDB" id="A0A0J8BBG4"/>
<gene>
    <name evidence="2" type="ORF">BVRB_4g094510</name>
</gene>
<reference evidence="2 3" key="1">
    <citation type="journal article" date="2014" name="Nature">
        <title>The genome of the recently domesticated crop plant sugar beet (Beta vulgaris).</title>
        <authorList>
            <person name="Dohm J.C."/>
            <person name="Minoche A.E."/>
            <person name="Holtgrawe D."/>
            <person name="Capella-Gutierrez S."/>
            <person name="Zakrzewski F."/>
            <person name="Tafer H."/>
            <person name="Rupp O."/>
            <person name="Sorensen T.R."/>
            <person name="Stracke R."/>
            <person name="Reinhardt R."/>
            <person name="Goesmann A."/>
            <person name="Kraft T."/>
            <person name="Schulz B."/>
            <person name="Stadler P.F."/>
            <person name="Schmidt T."/>
            <person name="Gabaldon T."/>
            <person name="Lehrach H."/>
            <person name="Weisshaar B."/>
            <person name="Himmelbauer H."/>
        </authorList>
    </citation>
    <scope>NUCLEOTIDE SEQUENCE [LARGE SCALE GENOMIC DNA]</scope>
    <source>
        <tissue evidence="2">Taproot</tissue>
    </source>
</reference>
<sequence>MDIHSPKFHHNIGLWLCIFQELLFAFLSFGHFLD</sequence>
<dbReference type="EMBL" id="KQ090263">
    <property type="protein sequence ID" value="KMS98231.1"/>
    <property type="molecule type" value="Genomic_DNA"/>
</dbReference>
<keyword evidence="1" id="KW-0472">Membrane</keyword>
<feature type="transmembrane region" description="Helical" evidence="1">
    <location>
        <begin position="12"/>
        <end position="33"/>
    </location>
</feature>
<proteinExistence type="predicted"/>
<evidence type="ECO:0000313" key="2">
    <source>
        <dbReference type="EMBL" id="KMS98231.1"/>
    </source>
</evidence>
<organism evidence="2 3">
    <name type="scientific">Beta vulgaris subsp. vulgaris</name>
    <name type="common">Beet</name>
    <dbReference type="NCBI Taxonomy" id="3555"/>
    <lineage>
        <taxon>Eukaryota</taxon>
        <taxon>Viridiplantae</taxon>
        <taxon>Streptophyta</taxon>
        <taxon>Embryophyta</taxon>
        <taxon>Tracheophyta</taxon>
        <taxon>Spermatophyta</taxon>
        <taxon>Magnoliopsida</taxon>
        <taxon>eudicotyledons</taxon>
        <taxon>Gunneridae</taxon>
        <taxon>Pentapetalae</taxon>
        <taxon>Caryophyllales</taxon>
        <taxon>Chenopodiaceae</taxon>
        <taxon>Betoideae</taxon>
        <taxon>Beta</taxon>
    </lineage>
</organism>
<accession>A0A0J8BBG4</accession>
<evidence type="ECO:0000256" key="1">
    <source>
        <dbReference type="SAM" id="Phobius"/>
    </source>
</evidence>